<evidence type="ECO:0000256" key="1">
    <source>
        <dbReference type="SAM" id="MobiDB-lite"/>
    </source>
</evidence>
<sequence length="177" mass="18427">MSAAFQWEEVEVPRGAYISWGEQVGQSVTGKVLDYDETGGKDFYDKVCPSLAIELIEPAFSVNKQREVTNHGAGEIVQMNVGLVSLKRAVRAAALNPGDIVKIELTNIVPLQGGKKVKEFGIKVARGAGGSAKPTSAPVADAPAPAPAAASDVPAGFTAEQWAGMPEPTKAAILAAQ</sequence>
<evidence type="ECO:0000313" key="2">
    <source>
        <dbReference type="EMBL" id="MDV6309934.1"/>
    </source>
</evidence>
<keyword evidence="3" id="KW-1185">Reference proteome</keyword>
<reference evidence="2 3" key="1">
    <citation type="submission" date="2023-10" db="EMBL/GenBank/DDBJ databases">
        <title>Development of a sustainable strategy for remediation of hydrocarbon-contaminated territories based on the waste exchange concept.</title>
        <authorList>
            <person name="Krivoruchko A."/>
        </authorList>
    </citation>
    <scope>NUCLEOTIDE SEQUENCE [LARGE SCALE GENOMIC DNA]</scope>
    <source>
        <strain evidence="2 3">IEGM 1266</strain>
    </source>
</reference>
<feature type="compositionally biased region" description="Low complexity" evidence="1">
    <location>
        <begin position="136"/>
        <end position="151"/>
    </location>
</feature>
<dbReference type="RefSeq" id="WP_317505645.1">
    <property type="nucleotide sequence ID" value="NZ_JAWLKI010000038.1"/>
</dbReference>
<comment type="caution">
    <text evidence="2">The sequence shown here is derived from an EMBL/GenBank/DDBJ whole genome shotgun (WGS) entry which is preliminary data.</text>
</comment>
<name>A0ABU4DKX4_9ACTN</name>
<protein>
    <submittedName>
        <fullName evidence="2">Uncharacterized protein</fullName>
    </submittedName>
</protein>
<proteinExistence type="predicted"/>
<accession>A0ABU4DKX4</accession>
<dbReference type="Proteomes" id="UP001185779">
    <property type="component" value="Unassembled WGS sequence"/>
</dbReference>
<organism evidence="2 3">
    <name type="scientific">Gordonia amicalis</name>
    <dbReference type="NCBI Taxonomy" id="89053"/>
    <lineage>
        <taxon>Bacteria</taxon>
        <taxon>Bacillati</taxon>
        <taxon>Actinomycetota</taxon>
        <taxon>Actinomycetes</taxon>
        <taxon>Mycobacteriales</taxon>
        <taxon>Gordoniaceae</taxon>
        <taxon>Gordonia</taxon>
    </lineage>
</organism>
<evidence type="ECO:0000313" key="3">
    <source>
        <dbReference type="Proteomes" id="UP001185779"/>
    </source>
</evidence>
<feature type="region of interest" description="Disordered" evidence="1">
    <location>
        <begin position="128"/>
        <end position="151"/>
    </location>
</feature>
<gene>
    <name evidence="2" type="ORF">R3P94_21945</name>
</gene>
<dbReference type="EMBL" id="JAWLKI010000038">
    <property type="protein sequence ID" value="MDV6309934.1"/>
    <property type="molecule type" value="Genomic_DNA"/>
</dbReference>